<evidence type="ECO:0000256" key="3">
    <source>
        <dbReference type="ARBA" id="ARBA00022692"/>
    </source>
</evidence>
<name>D7EHZ2_TRICA</name>
<dbReference type="Proteomes" id="UP000007266">
    <property type="component" value="Unassembled WGS sequence"/>
</dbReference>
<reference evidence="9 10" key="2">
    <citation type="journal article" date="2010" name="Nucleic Acids Res.">
        <title>BeetleBase in 2010: revisions to provide comprehensive genomic information for Tribolium castaneum.</title>
        <authorList>
            <person name="Kim H.S."/>
            <person name="Murphy T."/>
            <person name="Xia J."/>
            <person name="Caragea D."/>
            <person name="Park Y."/>
            <person name="Beeman R.W."/>
            <person name="Lorenzen M.D."/>
            <person name="Butcher S."/>
            <person name="Manak J.R."/>
            <person name="Brown S.J."/>
        </authorList>
    </citation>
    <scope>NUCLEOTIDE SEQUENCE [LARGE SCALE GENOMIC DNA]</scope>
    <source>
        <strain evidence="9 10">Georgia GA2</strain>
    </source>
</reference>
<dbReference type="PhylomeDB" id="D7EHZ2"/>
<keyword evidence="6 8" id="KW-0675">Receptor</keyword>
<dbReference type="PANTHER" id="PTHR21143">
    <property type="entry name" value="INVERTEBRATE GUSTATORY RECEPTOR"/>
    <property type="match status" value="1"/>
</dbReference>
<dbReference type="GO" id="GO:0008049">
    <property type="term" value="P:male courtship behavior"/>
    <property type="evidence" value="ECO:0000318"/>
    <property type="project" value="GO_Central"/>
</dbReference>
<dbReference type="Pfam" id="PF08395">
    <property type="entry name" value="7tm_7"/>
    <property type="match status" value="1"/>
</dbReference>
<dbReference type="GO" id="GO:0007635">
    <property type="term" value="P:chemosensory behavior"/>
    <property type="evidence" value="ECO:0000318"/>
    <property type="project" value="GO_Central"/>
</dbReference>
<dbReference type="GO" id="GO:0030424">
    <property type="term" value="C:axon"/>
    <property type="evidence" value="ECO:0000318"/>
    <property type="project" value="GO_Central"/>
</dbReference>
<dbReference type="HOGENOM" id="CLU_687593_0_0_1"/>
<reference evidence="9 10" key="1">
    <citation type="journal article" date="2008" name="Nature">
        <title>The genome of the model beetle and pest Tribolium castaneum.</title>
        <authorList>
            <consortium name="Tribolium Genome Sequencing Consortium"/>
            <person name="Richards S."/>
            <person name="Gibbs R.A."/>
            <person name="Weinstock G.M."/>
            <person name="Brown S.J."/>
            <person name="Denell R."/>
            <person name="Beeman R.W."/>
            <person name="Gibbs R."/>
            <person name="Beeman R.W."/>
            <person name="Brown S.J."/>
            <person name="Bucher G."/>
            <person name="Friedrich M."/>
            <person name="Grimmelikhuijzen C.J."/>
            <person name="Klingler M."/>
            <person name="Lorenzen M."/>
            <person name="Richards S."/>
            <person name="Roth S."/>
            <person name="Schroder R."/>
            <person name="Tautz D."/>
            <person name="Zdobnov E.M."/>
            <person name="Muzny D."/>
            <person name="Gibbs R.A."/>
            <person name="Weinstock G.M."/>
            <person name="Attaway T."/>
            <person name="Bell S."/>
            <person name="Buhay C.J."/>
            <person name="Chandrabose M.N."/>
            <person name="Chavez D."/>
            <person name="Clerk-Blankenburg K.P."/>
            <person name="Cree A."/>
            <person name="Dao M."/>
            <person name="Davis C."/>
            <person name="Chacko J."/>
            <person name="Dinh H."/>
            <person name="Dugan-Rocha S."/>
            <person name="Fowler G."/>
            <person name="Garner T.T."/>
            <person name="Garnes J."/>
            <person name="Gnirke A."/>
            <person name="Hawes A."/>
            <person name="Hernandez J."/>
            <person name="Hines S."/>
            <person name="Holder M."/>
            <person name="Hume J."/>
            <person name="Jhangiani S.N."/>
            <person name="Joshi V."/>
            <person name="Khan Z.M."/>
            <person name="Jackson L."/>
            <person name="Kovar C."/>
            <person name="Kowis A."/>
            <person name="Lee S."/>
            <person name="Lewis L.R."/>
            <person name="Margolis J."/>
            <person name="Morgan M."/>
            <person name="Nazareth L.V."/>
            <person name="Nguyen N."/>
            <person name="Okwuonu G."/>
            <person name="Parker D."/>
            <person name="Richards S."/>
            <person name="Ruiz S.J."/>
            <person name="Santibanez J."/>
            <person name="Savard J."/>
            <person name="Scherer S.E."/>
            <person name="Schneider B."/>
            <person name="Sodergren E."/>
            <person name="Tautz D."/>
            <person name="Vattahil S."/>
            <person name="Villasana D."/>
            <person name="White C.S."/>
            <person name="Wright R."/>
            <person name="Park Y."/>
            <person name="Beeman R.W."/>
            <person name="Lord J."/>
            <person name="Oppert B."/>
            <person name="Lorenzen M."/>
            <person name="Brown S."/>
            <person name="Wang L."/>
            <person name="Savard J."/>
            <person name="Tautz D."/>
            <person name="Richards S."/>
            <person name="Weinstock G."/>
            <person name="Gibbs R.A."/>
            <person name="Liu Y."/>
            <person name="Worley K."/>
            <person name="Weinstock G."/>
            <person name="Elsik C.G."/>
            <person name="Reese J.T."/>
            <person name="Elhaik E."/>
            <person name="Landan G."/>
            <person name="Graur D."/>
            <person name="Arensburger P."/>
            <person name="Atkinson P."/>
            <person name="Beeman R.W."/>
            <person name="Beidler J."/>
            <person name="Brown S.J."/>
            <person name="Demuth J.P."/>
            <person name="Drury D.W."/>
            <person name="Du Y.Z."/>
            <person name="Fujiwara H."/>
            <person name="Lorenzen M."/>
            <person name="Maselli V."/>
            <person name="Osanai M."/>
            <person name="Park Y."/>
            <person name="Robertson H.M."/>
            <person name="Tu Z."/>
            <person name="Wang J.J."/>
            <person name="Wang S."/>
            <person name="Richards S."/>
            <person name="Song H."/>
            <person name="Zhang L."/>
            <person name="Sodergren E."/>
            <person name="Werner D."/>
            <person name="Stanke M."/>
            <person name="Morgenstern B."/>
            <person name="Solovyev V."/>
            <person name="Kosarev P."/>
            <person name="Brown G."/>
            <person name="Chen H.C."/>
            <person name="Ermolaeva O."/>
            <person name="Hlavina W."/>
            <person name="Kapustin Y."/>
            <person name="Kiryutin B."/>
            <person name="Kitts P."/>
            <person name="Maglott D."/>
            <person name="Pruitt K."/>
            <person name="Sapojnikov V."/>
            <person name="Souvorov A."/>
            <person name="Mackey A.J."/>
            <person name="Waterhouse R.M."/>
            <person name="Wyder S."/>
            <person name="Zdobnov E.M."/>
            <person name="Zdobnov E.M."/>
            <person name="Wyder S."/>
            <person name="Kriventseva E.V."/>
            <person name="Kadowaki T."/>
            <person name="Bork P."/>
            <person name="Aranda M."/>
            <person name="Bao R."/>
            <person name="Beermann A."/>
            <person name="Berns N."/>
            <person name="Bolognesi R."/>
            <person name="Bonneton F."/>
            <person name="Bopp D."/>
            <person name="Brown S.J."/>
            <person name="Bucher G."/>
            <person name="Butts T."/>
            <person name="Chaumot A."/>
            <person name="Denell R.E."/>
            <person name="Ferrier D.E."/>
            <person name="Friedrich M."/>
            <person name="Gordon C.M."/>
            <person name="Jindra M."/>
            <person name="Klingler M."/>
            <person name="Lan Q."/>
            <person name="Lattorff H.M."/>
            <person name="Laudet V."/>
            <person name="von Levetsow C."/>
            <person name="Liu Z."/>
            <person name="Lutz R."/>
            <person name="Lynch J.A."/>
            <person name="da Fonseca R.N."/>
            <person name="Posnien N."/>
            <person name="Reuter R."/>
            <person name="Roth S."/>
            <person name="Savard J."/>
            <person name="Schinko J.B."/>
            <person name="Schmitt C."/>
            <person name="Schoppmeier M."/>
            <person name="Schroder R."/>
            <person name="Shippy T.D."/>
            <person name="Simonnet F."/>
            <person name="Marques-Souza H."/>
            <person name="Tautz D."/>
            <person name="Tomoyasu Y."/>
            <person name="Trauner J."/>
            <person name="Van der Zee M."/>
            <person name="Vervoort M."/>
            <person name="Wittkopp N."/>
            <person name="Wimmer E.A."/>
            <person name="Yang X."/>
            <person name="Jones A.K."/>
            <person name="Sattelle D.B."/>
            <person name="Ebert P.R."/>
            <person name="Nelson D."/>
            <person name="Scott J.G."/>
            <person name="Beeman R.W."/>
            <person name="Muthukrishnan S."/>
            <person name="Kramer K.J."/>
            <person name="Arakane Y."/>
            <person name="Beeman R.W."/>
            <person name="Zhu Q."/>
            <person name="Hogenkamp D."/>
            <person name="Dixit R."/>
            <person name="Oppert B."/>
            <person name="Jiang H."/>
            <person name="Zou Z."/>
            <person name="Marshall J."/>
            <person name="Elpidina E."/>
            <person name="Vinokurov K."/>
            <person name="Oppert C."/>
            <person name="Zou Z."/>
            <person name="Evans J."/>
            <person name="Lu Z."/>
            <person name="Zhao P."/>
            <person name="Sumathipala N."/>
            <person name="Altincicek B."/>
            <person name="Vilcinskas A."/>
            <person name="Williams M."/>
            <person name="Hultmark D."/>
            <person name="Hetru C."/>
            <person name="Jiang H."/>
            <person name="Grimmelikhuijzen C.J."/>
            <person name="Hauser F."/>
            <person name="Cazzamali G."/>
            <person name="Williamson M."/>
            <person name="Park Y."/>
            <person name="Li B."/>
            <person name="Tanaka Y."/>
            <person name="Predel R."/>
            <person name="Neupert S."/>
            <person name="Schachtner J."/>
            <person name="Verleyen P."/>
            <person name="Raible F."/>
            <person name="Bork P."/>
            <person name="Friedrich M."/>
            <person name="Walden K.K."/>
            <person name="Robertson H.M."/>
            <person name="Angeli S."/>
            <person name="Foret S."/>
            <person name="Bucher G."/>
            <person name="Schuetz S."/>
            <person name="Maleszka R."/>
            <person name="Wimmer E.A."/>
            <person name="Beeman R.W."/>
            <person name="Lorenzen M."/>
            <person name="Tomoyasu Y."/>
            <person name="Miller S.C."/>
            <person name="Grossmann D."/>
            <person name="Bucher G."/>
        </authorList>
    </citation>
    <scope>NUCLEOTIDE SEQUENCE [LARGE SCALE GENOMIC DNA]</scope>
    <source>
        <strain evidence="9 10">Georgia GA2</strain>
    </source>
</reference>
<keyword evidence="2 8" id="KW-1003">Cell membrane</keyword>
<gene>
    <name evidence="9" type="primary">AUGUSTUS-3.0.2_30182</name>
    <name evidence="9" type="ORF">TcasGA2_TC030182</name>
</gene>
<dbReference type="GO" id="GO:0005886">
    <property type="term" value="C:plasma membrane"/>
    <property type="evidence" value="ECO:0007669"/>
    <property type="project" value="UniProtKB-SubCell"/>
</dbReference>
<organism evidence="9 10">
    <name type="scientific">Tribolium castaneum</name>
    <name type="common">Red flour beetle</name>
    <dbReference type="NCBI Taxonomy" id="7070"/>
    <lineage>
        <taxon>Eukaryota</taxon>
        <taxon>Metazoa</taxon>
        <taxon>Ecdysozoa</taxon>
        <taxon>Arthropoda</taxon>
        <taxon>Hexapoda</taxon>
        <taxon>Insecta</taxon>
        <taxon>Pterygota</taxon>
        <taxon>Neoptera</taxon>
        <taxon>Endopterygota</taxon>
        <taxon>Coleoptera</taxon>
        <taxon>Polyphaga</taxon>
        <taxon>Cucujiformia</taxon>
        <taxon>Tenebrionidae</taxon>
        <taxon>Tenebrionidae incertae sedis</taxon>
        <taxon>Tribolium</taxon>
    </lineage>
</organism>
<dbReference type="GO" id="GO:0007165">
    <property type="term" value="P:signal transduction"/>
    <property type="evidence" value="ECO:0007669"/>
    <property type="project" value="UniProtKB-KW"/>
</dbReference>
<comment type="function">
    <text evidence="8">Gustatory receptor which mediates acceptance or avoidance behavior, depending on its substrates.</text>
</comment>
<dbReference type="InterPro" id="IPR013604">
    <property type="entry name" value="7TM_chemorcpt"/>
</dbReference>
<keyword evidence="10" id="KW-1185">Reference proteome</keyword>
<dbReference type="AlphaFoldDB" id="D7EHZ2"/>
<evidence type="ECO:0000256" key="5">
    <source>
        <dbReference type="ARBA" id="ARBA00023136"/>
    </source>
</evidence>
<evidence type="ECO:0000313" key="9">
    <source>
        <dbReference type="EMBL" id="EFA12700.1"/>
    </source>
</evidence>
<evidence type="ECO:0000313" key="10">
    <source>
        <dbReference type="Proteomes" id="UP000007266"/>
    </source>
</evidence>
<dbReference type="GO" id="GO:0030425">
    <property type="term" value="C:dendrite"/>
    <property type="evidence" value="ECO:0000318"/>
    <property type="project" value="GO_Central"/>
</dbReference>
<comment type="caution">
    <text evidence="8">Lacks conserved residue(s) required for the propagation of feature annotation.</text>
</comment>
<evidence type="ECO:0000256" key="2">
    <source>
        <dbReference type="ARBA" id="ARBA00022475"/>
    </source>
</evidence>
<evidence type="ECO:0000256" key="4">
    <source>
        <dbReference type="ARBA" id="ARBA00022989"/>
    </source>
</evidence>
<feature type="transmembrane region" description="Helical" evidence="8">
    <location>
        <begin position="235"/>
        <end position="256"/>
    </location>
</feature>
<keyword evidence="5 8" id="KW-0472">Membrane</keyword>
<dbReference type="InParanoid" id="D7EHZ2"/>
<dbReference type="OMA" id="VSCEINE"/>
<keyword evidence="4 8" id="KW-1133">Transmembrane helix</keyword>
<feature type="transmembrane region" description="Helical" evidence="8">
    <location>
        <begin position="37"/>
        <end position="60"/>
    </location>
</feature>
<evidence type="ECO:0000256" key="1">
    <source>
        <dbReference type="ARBA" id="ARBA00004651"/>
    </source>
</evidence>
<accession>D7EHZ2</accession>
<keyword evidence="3 8" id="KW-0812">Transmembrane</keyword>
<feature type="transmembrane region" description="Helical" evidence="8">
    <location>
        <begin position="72"/>
        <end position="99"/>
    </location>
</feature>
<dbReference type="OrthoDB" id="6774919at2759"/>
<dbReference type="KEGG" id="tca:107398980"/>
<feature type="transmembrane region" description="Helical" evidence="8">
    <location>
        <begin position="358"/>
        <end position="376"/>
    </location>
</feature>
<dbReference type="EMBL" id="KQ972166">
    <property type="protein sequence ID" value="EFA12700.1"/>
    <property type="molecule type" value="Genomic_DNA"/>
</dbReference>
<proteinExistence type="inferred from homology"/>
<dbReference type="GO" id="GO:0043025">
    <property type="term" value="C:neuronal cell body"/>
    <property type="evidence" value="ECO:0000318"/>
    <property type="project" value="GO_Central"/>
</dbReference>
<sequence>MKRYKELTSKKFVKILQTISAITALSVPDLFTYGGLPVIYILYSILIAFTLVALSVYTLYFKVIYFYKNLLATVSILDSVTIASVTLTNVLSIFFAVIFRRRKIVSLVKNLQEIERVLNEKFQVSCEINEKSLLIVFGLLETFLFSYIAFDCVSQIRTHGFFLYSLSVVMHLNVFLVSITVSQVQLFSTCIKQYFSVVNEQLATTKVATIKMKFFLQTYDKLCDIVDLVSDSYGIQIACVTFIIIICLIESLNLLMKCALRVQTLGEVWPITLLIADTWNSIIYILFGIILSICCQQVSNEANNTSVLSYKILLNFPSRPKSQNDEINKSELLLLAEHLSQRRVKFSAAGLFDVDHTMLYMIFGSIAAYLVIVLQFK</sequence>
<comment type="similarity">
    <text evidence="8">Belongs to the insect chemoreceptor superfamily. Gustatory receptor (GR) family.</text>
</comment>
<evidence type="ECO:0000256" key="8">
    <source>
        <dbReference type="RuleBase" id="RU363108"/>
    </source>
</evidence>
<dbReference type="PANTHER" id="PTHR21143:SF104">
    <property type="entry name" value="GUSTATORY RECEPTOR 8A-RELATED"/>
    <property type="match status" value="1"/>
</dbReference>
<dbReference type="GO" id="GO:0050909">
    <property type="term" value="P:sensory perception of taste"/>
    <property type="evidence" value="ECO:0007669"/>
    <property type="project" value="InterPro"/>
</dbReference>
<evidence type="ECO:0000256" key="6">
    <source>
        <dbReference type="ARBA" id="ARBA00023170"/>
    </source>
</evidence>
<feature type="transmembrane region" description="Helical" evidence="8">
    <location>
        <begin position="268"/>
        <end position="293"/>
    </location>
</feature>
<keyword evidence="7 8" id="KW-0807">Transducer</keyword>
<evidence type="ECO:0000256" key="7">
    <source>
        <dbReference type="ARBA" id="ARBA00023224"/>
    </source>
</evidence>
<comment type="subcellular location">
    <subcellularLocation>
        <location evidence="1 8">Cell membrane</location>
        <topology evidence="1 8">Multi-pass membrane protein</topology>
    </subcellularLocation>
</comment>
<protein>
    <recommendedName>
        <fullName evidence="8">Gustatory receptor</fullName>
    </recommendedName>
</protein>
<feature type="transmembrane region" description="Helical" evidence="8">
    <location>
        <begin position="162"/>
        <end position="181"/>
    </location>
</feature>